<dbReference type="STRING" id="13333.U5CMG3"/>
<accession>U5CMG3</accession>
<proteinExistence type="predicted"/>
<dbReference type="Proteomes" id="UP000017836">
    <property type="component" value="Unassembled WGS sequence"/>
</dbReference>
<evidence type="ECO:0000313" key="1">
    <source>
        <dbReference type="EMBL" id="ERN14331.1"/>
    </source>
</evidence>
<organism evidence="1 2">
    <name type="scientific">Amborella trichopoda</name>
    <dbReference type="NCBI Taxonomy" id="13333"/>
    <lineage>
        <taxon>Eukaryota</taxon>
        <taxon>Viridiplantae</taxon>
        <taxon>Streptophyta</taxon>
        <taxon>Embryophyta</taxon>
        <taxon>Tracheophyta</taxon>
        <taxon>Spermatophyta</taxon>
        <taxon>Magnoliopsida</taxon>
        <taxon>Amborellales</taxon>
        <taxon>Amborellaceae</taxon>
        <taxon>Amborella</taxon>
    </lineage>
</organism>
<name>U5CMG3_AMBTC</name>
<dbReference type="EMBL" id="KI392557">
    <property type="protein sequence ID" value="ERN14331.1"/>
    <property type="molecule type" value="Genomic_DNA"/>
</dbReference>
<keyword evidence="2" id="KW-1185">Reference proteome</keyword>
<evidence type="ECO:0000313" key="2">
    <source>
        <dbReference type="Proteomes" id="UP000017836"/>
    </source>
</evidence>
<dbReference type="AlphaFoldDB" id="U5CMG3"/>
<gene>
    <name evidence="1" type="ORF">AMTR_s00033p00201280</name>
</gene>
<reference evidence="2" key="1">
    <citation type="journal article" date="2013" name="Science">
        <title>The Amborella genome and the evolution of flowering plants.</title>
        <authorList>
            <consortium name="Amborella Genome Project"/>
        </authorList>
    </citation>
    <scope>NUCLEOTIDE SEQUENCE [LARGE SCALE GENOMIC DNA]</scope>
</reference>
<dbReference type="Gramene" id="ERN14331">
    <property type="protein sequence ID" value="ERN14331"/>
    <property type="gene ID" value="AMTR_s00033p00201280"/>
</dbReference>
<dbReference type="HOGENOM" id="CLU_2240219_0_0_1"/>
<sequence>MNRAAEQLVGIEHDVTKSTPSQHRFCKESSSIKMRLRRNEVSATPPARVSFVGIPILKEDDIENDFFCWQNRILIRGSIEERLMSLEVIKGRRPSFCEATLSIWY</sequence>
<protein>
    <submittedName>
        <fullName evidence="1">Uncharacterized protein</fullName>
    </submittedName>
</protein>